<dbReference type="Gene3D" id="1.10.10.10">
    <property type="entry name" value="Winged helix-like DNA-binding domain superfamily/Winged helix DNA-binding domain"/>
    <property type="match status" value="1"/>
</dbReference>
<dbReference type="Proteomes" id="UP000249008">
    <property type="component" value="Chromosome 1"/>
</dbReference>
<dbReference type="InterPro" id="IPR036390">
    <property type="entry name" value="WH_DNA-bd_sf"/>
</dbReference>
<evidence type="ECO:0000313" key="5">
    <source>
        <dbReference type="EMBL" id="SQI99365.1"/>
    </source>
</evidence>
<dbReference type="InterPro" id="IPR036388">
    <property type="entry name" value="WH-like_DNA-bd_sf"/>
</dbReference>
<reference evidence="5 6" key="1">
    <citation type="submission" date="2018-06" db="EMBL/GenBank/DDBJ databases">
        <authorList>
            <consortium name="Pathogen Informatics"/>
            <person name="Doyle S."/>
        </authorList>
    </citation>
    <scope>NUCLEOTIDE SEQUENCE [LARGE SCALE GENOMIC DNA]</scope>
    <source>
        <strain evidence="5 6">NCTC12112</strain>
    </source>
</reference>
<dbReference type="GeneID" id="78454675"/>
<proteinExistence type="predicted"/>
<keyword evidence="3" id="KW-0804">Transcription</keyword>
<dbReference type="PRINTS" id="PR00035">
    <property type="entry name" value="HTHGNTR"/>
</dbReference>
<gene>
    <name evidence="5" type="primary">yvoA_3</name>
    <name evidence="5" type="ORF">NCTC12112_00074</name>
</gene>
<protein>
    <submittedName>
        <fullName evidence="5">HTH-type transcriptional repressor yvoA</fullName>
    </submittedName>
</protein>
<dbReference type="InterPro" id="IPR050679">
    <property type="entry name" value="Bact_HTH_transcr_reg"/>
</dbReference>
<keyword evidence="1" id="KW-0805">Transcription regulation</keyword>
<accession>A0AAX1TUB3</accession>
<dbReference type="RefSeq" id="WP_005978707.1">
    <property type="nucleotide sequence ID" value="NZ_BAABXY010000001.1"/>
</dbReference>
<dbReference type="SMART" id="SM00345">
    <property type="entry name" value="HTH_GNTR"/>
    <property type="match status" value="1"/>
</dbReference>
<dbReference type="SMART" id="SM00866">
    <property type="entry name" value="UTRA"/>
    <property type="match status" value="1"/>
</dbReference>
<sequence>MKKLKSDSPIPLYYQLREIIRDKIMNEDWGYGTEIPSELKLCDEFNLCRATVKQAMDGLVNEGLIVRKKGKGSFVVYQKITENFLLEPAFSKKSGEAGLNDYSTVIFSDFTETDRRMQKVLELEENGEVYQIERLHYIDGKPVLLDTHYINPKWAGNISKEDIREIAVYKYIENTYEKSFTNYKIGVQAIMLDQYEKEQLDFPEIPTGMVVECLSFIGKEPVVFNRRTYRGDRCDLCLEFIAVNQKMEVVNSEISIEERNGKRH</sequence>
<dbReference type="EMBL" id="LS483487">
    <property type="protein sequence ID" value="SQI99365.1"/>
    <property type="molecule type" value="Genomic_DNA"/>
</dbReference>
<dbReference type="GO" id="GO:0045892">
    <property type="term" value="P:negative regulation of DNA-templated transcription"/>
    <property type="evidence" value="ECO:0007669"/>
    <property type="project" value="TreeGrafter"/>
</dbReference>
<dbReference type="FunFam" id="1.10.10.10:FF:000079">
    <property type="entry name" value="GntR family transcriptional regulator"/>
    <property type="match status" value="1"/>
</dbReference>
<dbReference type="CDD" id="cd07377">
    <property type="entry name" value="WHTH_GntR"/>
    <property type="match status" value="1"/>
</dbReference>
<dbReference type="SUPFAM" id="SSF46785">
    <property type="entry name" value="Winged helix' DNA-binding domain"/>
    <property type="match status" value="1"/>
</dbReference>
<dbReference type="Pfam" id="PF00392">
    <property type="entry name" value="GntR"/>
    <property type="match status" value="1"/>
</dbReference>
<evidence type="ECO:0000256" key="2">
    <source>
        <dbReference type="ARBA" id="ARBA00023125"/>
    </source>
</evidence>
<dbReference type="InterPro" id="IPR000524">
    <property type="entry name" value="Tscrpt_reg_HTH_GntR"/>
</dbReference>
<dbReference type="GO" id="GO:0003700">
    <property type="term" value="F:DNA-binding transcription factor activity"/>
    <property type="evidence" value="ECO:0007669"/>
    <property type="project" value="InterPro"/>
</dbReference>
<evidence type="ECO:0000313" key="6">
    <source>
        <dbReference type="Proteomes" id="UP000249008"/>
    </source>
</evidence>
<dbReference type="InterPro" id="IPR028978">
    <property type="entry name" value="Chorismate_lyase_/UTRA_dom_sf"/>
</dbReference>
<name>A0AAX1TUB3_9FUSO</name>
<dbReference type="KEGG" id="ful:C4N20_07635"/>
<evidence type="ECO:0000259" key="4">
    <source>
        <dbReference type="PROSITE" id="PS50949"/>
    </source>
</evidence>
<dbReference type="SUPFAM" id="SSF64288">
    <property type="entry name" value="Chorismate lyase-like"/>
    <property type="match status" value="1"/>
</dbReference>
<dbReference type="PANTHER" id="PTHR44846:SF1">
    <property type="entry name" value="MANNOSYL-D-GLYCERATE TRANSPORT_METABOLISM SYSTEM REPRESSOR MNGR-RELATED"/>
    <property type="match status" value="1"/>
</dbReference>
<dbReference type="Pfam" id="PF07702">
    <property type="entry name" value="UTRA"/>
    <property type="match status" value="1"/>
</dbReference>
<feature type="domain" description="HTH gntR-type" evidence="4">
    <location>
        <begin position="10"/>
        <end position="78"/>
    </location>
</feature>
<evidence type="ECO:0000256" key="3">
    <source>
        <dbReference type="ARBA" id="ARBA00023163"/>
    </source>
</evidence>
<keyword evidence="2" id="KW-0238">DNA-binding</keyword>
<dbReference type="Gene3D" id="3.40.1410.10">
    <property type="entry name" value="Chorismate lyase-like"/>
    <property type="match status" value="1"/>
</dbReference>
<dbReference type="PROSITE" id="PS50949">
    <property type="entry name" value="HTH_GNTR"/>
    <property type="match status" value="1"/>
</dbReference>
<evidence type="ECO:0000256" key="1">
    <source>
        <dbReference type="ARBA" id="ARBA00023015"/>
    </source>
</evidence>
<dbReference type="PANTHER" id="PTHR44846">
    <property type="entry name" value="MANNOSYL-D-GLYCERATE TRANSPORT/METABOLISM SYSTEM REPRESSOR MNGR-RELATED"/>
    <property type="match status" value="1"/>
</dbReference>
<dbReference type="InterPro" id="IPR011663">
    <property type="entry name" value="UTRA"/>
</dbReference>
<dbReference type="GO" id="GO:0003677">
    <property type="term" value="F:DNA binding"/>
    <property type="evidence" value="ECO:0007669"/>
    <property type="project" value="UniProtKB-KW"/>
</dbReference>
<organism evidence="5 6">
    <name type="scientific">Fusobacterium ulcerans</name>
    <dbReference type="NCBI Taxonomy" id="861"/>
    <lineage>
        <taxon>Bacteria</taxon>
        <taxon>Fusobacteriati</taxon>
        <taxon>Fusobacteriota</taxon>
        <taxon>Fusobacteriia</taxon>
        <taxon>Fusobacteriales</taxon>
        <taxon>Fusobacteriaceae</taxon>
        <taxon>Fusobacterium</taxon>
    </lineage>
</organism>
<dbReference type="AlphaFoldDB" id="A0AAX1TUB3"/>